<keyword evidence="3" id="KW-1185">Reference proteome</keyword>
<name>A0A9X4RUV5_9FLAO</name>
<dbReference type="AlphaFoldDB" id="A0A9X4RUV5"/>
<evidence type="ECO:0000256" key="1">
    <source>
        <dbReference type="SAM" id="Phobius"/>
    </source>
</evidence>
<organism evidence="2 3">
    <name type="scientific">Profundicola chukchiensis</name>
    <dbReference type="NCBI Taxonomy" id="2961959"/>
    <lineage>
        <taxon>Bacteria</taxon>
        <taxon>Pseudomonadati</taxon>
        <taxon>Bacteroidota</taxon>
        <taxon>Flavobacteriia</taxon>
        <taxon>Flavobacteriales</taxon>
        <taxon>Weeksellaceae</taxon>
        <taxon>Profundicola</taxon>
    </lineage>
</organism>
<keyword evidence="1" id="KW-1133">Transmembrane helix</keyword>
<reference evidence="2" key="1">
    <citation type="submission" date="2022-07" db="EMBL/GenBank/DDBJ databases">
        <title>Description and genome-wide analysis of Profundicola chukchiensis gen. nov., sp. nov., marine bacteria isolated from bottom sediments of the Chukchi Sea.</title>
        <authorList>
            <person name="Romanenko L."/>
            <person name="Otstavnykh N."/>
            <person name="Kurilenko V."/>
            <person name="Eremeev V."/>
            <person name="Velansky P."/>
            <person name="Mikhailov V."/>
            <person name="Isaeva M."/>
        </authorList>
    </citation>
    <scope>NUCLEOTIDE SEQUENCE</scope>
    <source>
        <strain evidence="2">KMM 9713</strain>
    </source>
</reference>
<protein>
    <submittedName>
        <fullName evidence="2">YeeE/YedE family protein</fullName>
    </submittedName>
</protein>
<accession>A0A9X4RUV5</accession>
<proteinExistence type="predicted"/>
<keyword evidence="1" id="KW-0812">Transmembrane</keyword>
<feature type="transmembrane region" description="Helical" evidence="1">
    <location>
        <begin position="106"/>
        <end position="126"/>
    </location>
</feature>
<evidence type="ECO:0000313" key="3">
    <source>
        <dbReference type="Proteomes" id="UP001152599"/>
    </source>
</evidence>
<feature type="transmembrane region" description="Helical" evidence="1">
    <location>
        <begin position="62"/>
        <end position="85"/>
    </location>
</feature>
<dbReference type="InterPro" id="IPR007272">
    <property type="entry name" value="Sulf_transp_TsuA/YedE"/>
</dbReference>
<sequence length="160" mass="18199">MNLQEKTLREGTACVNESEQKHPWWYNLKYLLLGIWFGVIIVKAELVSWFRIQEMFRFESFHMYGVIGSAVIIGIISVLIIKKFNLKTIYGESIKISPKEFRKGQIFGGFIFGLGWAMTGACPGPLFANFGYGYTVIIVSILSAVLGTFVYGKYKDYLPN</sequence>
<comment type="caution">
    <text evidence="2">The sequence shown here is derived from an EMBL/GenBank/DDBJ whole genome shotgun (WGS) entry which is preliminary data.</text>
</comment>
<dbReference type="RefSeq" id="WP_304419857.1">
    <property type="nucleotide sequence ID" value="NZ_JANCMU010000001.1"/>
</dbReference>
<gene>
    <name evidence="2" type="ORF">NMK71_01880</name>
</gene>
<dbReference type="EMBL" id="JANCMU010000001">
    <property type="protein sequence ID" value="MDG4945150.1"/>
    <property type="molecule type" value="Genomic_DNA"/>
</dbReference>
<feature type="transmembrane region" description="Helical" evidence="1">
    <location>
        <begin position="132"/>
        <end position="152"/>
    </location>
</feature>
<keyword evidence="1" id="KW-0472">Membrane</keyword>
<dbReference type="Pfam" id="PF04143">
    <property type="entry name" value="Sulf_transp"/>
    <property type="match status" value="1"/>
</dbReference>
<evidence type="ECO:0000313" key="2">
    <source>
        <dbReference type="EMBL" id="MDG4945150.1"/>
    </source>
</evidence>
<feature type="transmembrane region" description="Helical" evidence="1">
    <location>
        <begin position="30"/>
        <end position="50"/>
    </location>
</feature>
<dbReference type="Proteomes" id="UP001152599">
    <property type="component" value="Unassembled WGS sequence"/>
</dbReference>